<dbReference type="GO" id="GO:0047527">
    <property type="term" value="F:2,3-dihydroxybenzoate-serine ligase activity"/>
    <property type="evidence" value="ECO:0007669"/>
    <property type="project" value="TreeGrafter"/>
</dbReference>
<evidence type="ECO:0000313" key="4">
    <source>
        <dbReference type="Proteomes" id="UP000095349"/>
    </source>
</evidence>
<dbReference type="InterPro" id="IPR001242">
    <property type="entry name" value="Condensation_dom"/>
</dbReference>
<dbReference type="AlphaFoldDB" id="A0A1D8G7R2"/>
<feature type="domain" description="Condensation" evidence="2">
    <location>
        <begin position="15"/>
        <end position="445"/>
    </location>
</feature>
<proteinExistence type="predicted"/>
<dbReference type="Gene3D" id="3.30.559.10">
    <property type="entry name" value="Chloramphenicol acetyltransferase-like domain"/>
    <property type="match status" value="1"/>
</dbReference>
<evidence type="ECO:0000256" key="1">
    <source>
        <dbReference type="SAM" id="MobiDB-lite"/>
    </source>
</evidence>
<gene>
    <name evidence="3" type="primary">lgrB_1</name>
    <name evidence="3" type="ORF">A4G23_04378</name>
</gene>
<dbReference type="GO" id="GO:0008610">
    <property type="term" value="P:lipid biosynthetic process"/>
    <property type="evidence" value="ECO:0007669"/>
    <property type="project" value="UniProtKB-ARBA"/>
</dbReference>
<dbReference type="GO" id="GO:0009366">
    <property type="term" value="C:enterobactin synthetase complex"/>
    <property type="evidence" value="ECO:0007669"/>
    <property type="project" value="TreeGrafter"/>
</dbReference>
<accession>A0A1D8G7R2</accession>
<dbReference type="Pfam" id="PF00668">
    <property type="entry name" value="Condensation"/>
    <property type="match status" value="1"/>
</dbReference>
<dbReference type="STRING" id="285473.A4G23_04378"/>
<dbReference type="KEGG" id="srn:A4G23_04378"/>
<dbReference type="GO" id="GO:0031177">
    <property type="term" value="F:phosphopantetheine binding"/>
    <property type="evidence" value="ECO:0007669"/>
    <property type="project" value="TreeGrafter"/>
</dbReference>
<dbReference type="GO" id="GO:0043041">
    <property type="term" value="P:amino acid activation for nonribosomal peptide biosynthetic process"/>
    <property type="evidence" value="ECO:0007669"/>
    <property type="project" value="TreeGrafter"/>
</dbReference>
<protein>
    <submittedName>
        <fullName evidence="3">Linear gramicidin synthase subunit B</fullName>
    </submittedName>
</protein>
<dbReference type="InterPro" id="IPR023213">
    <property type="entry name" value="CAT-like_dom_sf"/>
</dbReference>
<dbReference type="Proteomes" id="UP000095349">
    <property type="component" value="Chromosome"/>
</dbReference>
<evidence type="ECO:0000259" key="2">
    <source>
        <dbReference type="Pfam" id="PF00668"/>
    </source>
</evidence>
<dbReference type="PATRIC" id="fig|285473.5.peg.4597"/>
<sequence length="462" mass="50926">MGGHDVRTRIALRTEQVAPLSPAQYSLWFLDQLTGPSSEYVLPYAHRLRGPLDTAALEDALNGLVERHETLRTRVDQVAGEPRQAVQRHHPRPLRRLDLSQDPARAEREAAVFALRPFDLAGEDPLRTLLIRLGPQDHLLVCSLHHICCDGLSLAVLGEDLAALYRAASHGQDVEEVLPPLPLQYRDTVLARAEQAASPAGRPALARWRARLEGAAPLRLPTDRARPEVRTTRGDRVEVVVPAHVTSAARAAAGRHRVTLYMVLLAVFAMLLHRRGGGRDLCVGTPVSGRSAPEEEALIGLFTNTVVLRLDLSGDWDLAELLRQVRGRALAAYQDGHVPFEHVVDELRPPRDLSRTPVFQVMFSFQDFEEDALALEGLRCTPWEIPVGSSKFDLELELGREGDRLRGFLEYSTDLYEAGTARGMADEYLALLRGVLDLPSASLAEPGNPVQSSDPSPKEPAL</sequence>
<dbReference type="CDD" id="cd19531">
    <property type="entry name" value="LCL_NRPS-like"/>
    <property type="match status" value="1"/>
</dbReference>
<dbReference type="SUPFAM" id="SSF52777">
    <property type="entry name" value="CoA-dependent acyltransferases"/>
    <property type="match status" value="2"/>
</dbReference>
<organism evidence="3 4">
    <name type="scientific">Streptomyces rubrolavendulae</name>
    <dbReference type="NCBI Taxonomy" id="285473"/>
    <lineage>
        <taxon>Bacteria</taxon>
        <taxon>Bacillati</taxon>
        <taxon>Actinomycetota</taxon>
        <taxon>Actinomycetes</taxon>
        <taxon>Kitasatosporales</taxon>
        <taxon>Streptomycetaceae</taxon>
        <taxon>Streptomyces</taxon>
    </lineage>
</organism>
<dbReference type="GO" id="GO:0005829">
    <property type="term" value="C:cytosol"/>
    <property type="evidence" value="ECO:0007669"/>
    <property type="project" value="TreeGrafter"/>
</dbReference>
<feature type="region of interest" description="Disordered" evidence="1">
    <location>
        <begin position="443"/>
        <end position="462"/>
    </location>
</feature>
<dbReference type="EMBL" id="CP017316">
    <property type="protein sequence ID" value="AOT61490.1"/>
    <property type="molecule type" value="Genomic_DNA"/>
</dbReference>
<dbReference type="GO" id="GO:0009239">
    <property type="term" value="P:enterobactin biosynthetic process"/>
    <property type="evidence" value="ECO:0007669"/>
    <property type="project" value="TreeGrafter"/>
</dbReference>
<evidence type="ECO:0000313" key="3">
    <source>
        <dbReference type="EMBL" id="AOT61490.1"/>
    </source>
</evidence>
<dbReference type="Gene3D" id="3.30.559.30">
    <property type="entry name" value="Nonribosomal peptide synthetase, condensation domain"/>
    <property type="match status" value="1"/>
</dbReference>
<dbReference type="PANTHER" id="PTHR45527">
    <property type="entry name" value="NONRIBOSOMAL PEPTIDE SYNTHETASE"/>
    <property type="match status" value="1"/>
</dbReference>
<dbReference type="PANTHER" id="PTHR45527:SF1">
    <property type="entry name" value="FATTY ACID SYNTHASE"/>
    <property type="match status" value="1"/>
</dbReference>
<reference evidence="3 4" key="1">
    <citation type="submission" date="2016-09" db="EMBL/GenBank/DDBJ databases">
        <title>Streptomyces rubrolavendulae MJM4426 Genome sequencing and assembly.</title>
        <authorList>
            <person name="Kim J.-G."/>
        </authorList>
    </citation>
    <scope>NUCLEOTIDE SEQUENCE [LARGE SCALE GENOMIC DNA]</scope>
    <source>
        <strain evidence="3 4">MJM4426</strain>
    </source>
</reference>
<name>A0A1D8G7R2_9ACTN</name>
<keyword evidence="4" id="KW-1185">Reference proteome</keyword>